<feature type="transmembrane region" description="Helical" evidence="9">
    <location>
        <begin position="96"/>
        <end position="117"/>
    </location>
</feature>
<name>A0A9N9ID31_9GLOM</name>
<organism evidence="10 11">
    <name type="scientific">Ambispora leptoticha</name>
    <dbReference type="NCBI Taxonomy" id="144679"/>
    <lineage>
        <taxon>Eukaryota</taxon>
        <taxon>Fungi</taxon>
        <taxon>Fungi incertae sedis</taxon>
        <taxon>Mucoromycota</taxon>
        <taxon>Glomeromycotina</taxon>
        <taxon>Glomeromycetes</taxon>
        <taxon>Archaeosporales</taxon>
        <taxon>Ambisporaceae</taxon>
        <taxon>Ambispora</taxon>
    </lineage>
</organism>
<dbReference type="PANTHER" id="PTHR22601">
    <property type="entry name" value="ISP4 LIKE PROTEIN"/>
    <property type="match status" value="1"/>
</dbReference>
<feature type="non-terminal residue" evidence="10">
    <location>
        <position position="1"/>
    </location>
</feature>
<sequence length="197" mass="22243">VDYIQSTLPEKVDSNNDVNDHIEYNNDDTEKKKVDGCIEVEDEENSPIPMVAAAVSTNDDPKLSCITFRFWVLSTFFTTLGATLSEFYYFRPNNAGFSLFFVLLVSYVLGQWMARIFPNKKYSIGRWEFNLNPGPFNVKEHVCICVATGAGGVSAYATDIIAIQELFYKQHVDFFKGILLLISTQMLGYGLAGFLRK</sequence>
<dbReference type="OrthoDB" id="9986677at2759"/>
<feature type="transmembrane region" description="Helical" evidence="9">
    <location>
        <begin position="174"/>
        <end position="195"/>
    </location>
</feature>
<evidence type="ECO:0000256" key="1">
    <source>
        <dbReference type="ARBA" id="ARBA00004141"/>
    </source>
</evidence>
<comment type="similarity">
    <text evidence="2">Belongs to the oligopeptide OPT transporter family.</text>
</comment>
<dbReference type="GO" id="GO:0015031">
    <property type="term" value="P:protein transport"/>
    <property type="evidence" value="ECO:0007669"/>
    <property type="project" value="UniProtKB-KW"/>
</dbReference>
<keyword evidence="5" id="KW-0571">Peptide transport</keyword>
<keyword evidence="8 9" id="KW-0472">Membrane</keyword>
<dbReference type="InterPro" id="IPR004648">
    <property type="entry name" value="Oligpept_transpt"/>
</dbReference>
<keyword evidence="6" id="KW-0653">Protein transport</keyword>
<dbReference type="InterPro" id="IPR004813">
    <property type="entry name" value="OPT"/>
</dbReference>
<keyword evidence="7 9" id="KW-1133">Transmembrane helix</keyword>
<dbReference type="Proteomes" id="UP000789508">
    <property type="component" value="Unassembled WGS sequence"/>
</dbReference>
<comment type="subcellular location">
    <subcellularLocation>
        <location evidence="1">Membrane</location>
        <topology evidence="1">Multi-pass membrane protein</topology>
    </subcellularLocation>
</comment>
<dbReference type="GO" id="GO:0016020">
    <property type="term" value="C:membrane"/>
    <property type="evidence" value="ECO:0007669"/>
    <property type="project" value="UniProtKB-SubCell"/>
</dbReference>
<keyword evidence="4 9" id="KW-0812">Transmembrane</keyword>
<evidence type="ECO:0000256" key="9">
    <source>
        <dbReference type="SAM" id="Phobius"/>
    </source>
</evidence>
<keyword evidence="11" id="KW-1185">Reference proteome</keyword>
<feature type="transmembrane region" description="Helical" evidence="9">
    <location>
        <begin position="70"/>
        <end position="90"/>
    </location>
</feature>
<evidence type="ECO:0000313" key="11">
    <source>
        <dbReference type="Proteomes" id="UP000789508"/>
    </source>
</evidence>
<dbReference type="Pfam" id="PF03169">
    <property type="entry name" value="OPT"/>
    <property type="match status" value="1"/>
</dbReference>
<evidence type="ECO:0000256" key="5">
    <source>
        <dbReference type="ARBA" id="ARBA00022856"/>
    </source>
</evidence>
<evidence type="ECO:0000256" key="7">
    <source>
        <dbReference type="ARBA" id="ARBA00022989"/>
    </source>
</evidence>
<evidence type="ECO:0000313" key="10">
    <source>
        <dbReference type="EMBL" id="CAG8729872.1"/>
    </source>
</evidence>
<accession>A0A9N9ID31</accession>
<evidence type="ECO:0000256" key="6">
    <source>
        <dbReference type="ARBA" id="ARBA00022927"/>
    </source>
</evidence>
<dbReference type="AlphaFoldDB" id="A0A9N9ID31"/>
<proteinExistence type="inferred from homology"/>
<gene>
    <name evidence="10" type="ORF">ALEPTO_LOCUS12584</name>
</gene>
<dbReference type="GO" id="GO:0035673">
    <property type="term" value="F:oligopeptide transmembrane transporter activity"/>
    <property type="evidence" value="ECO:0007669"/>
    <property type="project" value="InterPro"/>
</dbReference>
<comment type="caution">
    <text evidence="10">The sequence shown here is derived from an EMBL/GenBank/DDBJ whole genome shotgun (WGS) entry which is preliminary data.</text>
</comment>
<evidence type="ECO:0000256" key="4">
    <source>
        <dbReference type="ARBA" id="ARBA00022692"/>
    </source>
</evidence>
<dbReference type="EMBL" id="CAJVPS010029947">
    <property type="protein sequence ID" value="CAG8729872.1"/>
    <property type="molecule type" value="Genomic_DNA"/>
</dbReference>
<protein>
    <submittedName>
        <fullName evidence="10">11160_t:CDS:1</fullName>
    </submittedName>
</protein>
<feature type="non-terminal residue" evidence="10">
    <location>
        <position position="197"/>
    </location>
</feature>
<evidence type="ECO:0000256" key="3">
    <source>
        <dbReference type="ARBA" id="ARBA00022448"/>
    </source>
</evidence>
<evidence type="ECO:0000256" key="8">
    <source>
        <dbReference type="ARBA" id="ARBA00023136"/>
    </source>
</evidence>
<keyword evidence="3" id="KW-0813">Transport</keyword>
<evidence type="ECO:0000256" key="2">
    <source>
        <dbReference type="ARBA" id="ARBA00008807"/>
    </source>
</evidence>
<reference evidence="10" key="1">
    <citation type="submission" date="2021-06" db="EMBL/GenBank/DDBJ databases">
        <authorList>
            <person name="Kallberg Y."/>
            <person name="Tangrot J."/>
            <person name="Rosling A."/>
        </authorList>
    </citation>
    <scope>NUCLEOTIDE SEQUENCE</scope>
    <source>
        <strain evidence="10">FL130A</strain>
    </source>
</reference>